<name>A0A5K3FZ31_MESCO</name>
<dbReference type="WBParaSite" id="MCU_013213-RA">
    <property type="protein sequence ID" value="MCU_013213-RA"/>
    <property type="gene ID" value="MCU_013213"/>
</dbReference>
<reference evidence="1" key="1">
    <citation type="submission" date="2019-11" db="UniProtKB">
        <authorList>
            <consortium name="WormBaseParasite"/>
        </authorList>
    </citation>
    <scope>IDENTIFICATION</scope>
</reference>
<evidence type="ECO:0000313" key="1">
    <source>
        <dbReference type="WBParaSite" id="MCU_013213-RA"/>
    </source>
</evidence>
<proteinExistence type="predicted"/>
<sequence length="182" mass="18553">PTGLRDRQRKLSHVPVLGAILSSPSANQHNPSYAAGDRKRSLDSLFAPTKPCSYGGAVLLTGNACCPPNEKSFSDGGFPLLLVSAPTSASAAEFAAATAVASGAPASSLIPVPVQIVPDSASASSTCPPVETSVTLVSKTTNDCDQRLVFPLLPGADGKMNGCALGFPVLVSSRPRQTNSPH</sequence>
<organism evidence="1">
    <name type="scientific">Mesocestoides corti</name>
    <name type="common">Flatworm</name>
    <dbReference type="NCBI Taxonomy" id="53468"/>
    <lineage>
        <taxon>Eukaryota</taxon>
        <taxon>Metazoa</taxon>
        <taxon>Spiralia</taxon>
        <taxon>Lophotrochozoa</taxon>
        <taxon>Platyhelminthes</taxon>
        <taxon>Cestoda</taxon>
        <taxon>Eucestoda</taxon>
        <taxon>Cyclophyllidea</taxon>
        <taxon>Mesocestoididae</taxon>
        <taxon>Mesocestoides</taxon>
    </lineage>
</organism>
<accession>A0A5K3FZ31</accession>
<protein>
    <submittedName>
        <fullName evidence="1">Uncharacterized protein</fullName>
    </submittedName>
</protein>
<dbReference type="AlphaFoldDB" id="A0A5K3FZ31"/>